<dbReference type="InterPro" id="IPR041688">
    <property type="entry name" value="PRTase_2"/>
</dbReference>
<dbReference type="EMBL" id="CP045809">
    <property type="protein sequence ID" value="QHN33662.1"/>
    <property type="molecule type" value="Genomic_DNA"/>
</dbReference>
<protein>
    <submittedName>
        <fullName evidence="3">Phosphoribosyltransferase</fullName>
    </submittedName>
</protein>
<evidence type="ECO:0000259" key="2">
    <source>
        <dbReference type="Pfam" id="PF15609"/>
    </source>
</evidence>
<keyword evidence="3" id="KW-0808">Transferase</keyword>
<evidence type="ECO:0000313" key="3">
    <source>
        <dbReference type="EMBL" id="QHN33662.1"/>
    </source>
</evidence>
<dbReference type="InterPro" id="IPR022537">
    <property type="entry name" value="TRSP_dom"/>
</dbReference>
<dbReference type="Pfam" id="PF15609">
    <property type="entry name" value="PRTase_2"/>
    <property type="match status" value="1"/>
</dbReference>
<feature type="domain" description="TRSP" evidence="1">
    <location>
        <begin position="265"/>
        <end position="402"/>
    </location>
</feature>
<dbReference type="Gene3D" id="3.40.50.2020">
    <property type="match status" value="1"/>
</dbReference>
<name>A0ABX6ICH2_9ACTN</name>
<evidence type="ECO:0000313" key="4">
    <source>
        <dbReference type="Proteomes" id="UP001059836"/>
    </source>
</evidence>
<keyword evidence="3" id="KW-0328">Glycosyltransferase</keyword>
<dbReference type="Proteomes" id="UP001059836">
    <property type="component" value="Chromosome"/>
</dbReference>
<dbReference type="InterPro" id="IPR000836">
    <property type="entry name" value="PRTase_dom"/>
</dbReference>
<sequence length="433" mass="45906">MSAGIDRDTGRTWVGEAFAVRLEGEGVGDLVRLGLRRNPKRAHLLVSTVLGKHIPTDPALVRGAADRLADLVVDRIGTELSATATVLGFAETATGLGHCVSDRMGAACYLHSTRRRGDGVTVTATFEEGHSHATTHLIEPTDAALFAPDDPATEVPLVLVDDEISTGATALEAIAALHEQYPRPFYVVASLVDMRDAGQRRQCETEADRLGVRVDFVALAHGSIDLPAGFTEQVCGLAAPRLNPAGPVAGRLTTVRTPWPAGVPDGGRHGFLRADAAPFDEAAVAVSSAAAAPLDPASPVVVIGHEEFMYLPLCVAEHLAQEGFSVTYQTSTRSPAYVLDEPGYPLRRGFEFPAPEGDHTAKRYLYNALAPGEAADPGASQVVFVCDRPADTDELYAPGGLTDVLTRSGHDVVVVVVDTPSQRSLRMSREVAR</sequence>
<reference evidence="3" key="1">
    <citation type="journal article" date="2021" name="Nat. Microbiol.">
        <title>Cocultivation of an ultrasmall environmental parasitic bacterium with lytic ability against bacteria associated with wastewater foams.</title>
        <authorList>
            <person name="Batinovic S."/>
            <person name="Rose J.J.A."/>
            <person name="Ratcliffe J."/>
            <person name="Seviour R.J."/>
            <person name="Petrovski S."/>
        </authorList>
    </citation>
    <scope>NUCLEOTIDE SEQUENCE</scope>
    <source>
        <strain evidence="3">CON9</strain>
    </source>
</reference>
<dbReference type="InterPro" id="IPR029057">
    <property type="entry name" value="PRTase-like"/>
</dbReference>
<accession>A0ABX6ICH2</accession>
<evidence type="ECO:0000259" key="1">
    <source>
        <dbReference type="Pfam" id="PF12500"/>
    </source>
</evidence>
<dbReference type="GO" id="GO:0016757">
    <property type="term" value="F:glycosyltransferase activity"/>
    <property type="evidence" value="ECO:0007669"/>
    <property type="project" value="UniProtKB-KW"/>
</dbReference>
<keyword evidence="4" id="KW-1185">Reference proteome</keyword>
<organism evidence="3 4">
    <name type="scientific">Gordonia pseudamarae</name>
    <dbReference type="NCBI Taxonomy" id="2831662"/>
    <lineage>
        <taxon>Bacteria</taxon>
        <taxon>Bacillati</taxon>
        <taxon>Actinomycetota</taxon>
        <taxon>Actinomycetes</taxon>
        <taxon>Mycobacteriales</taxon>
        <taxon>Gordoniaceae</taxon>
        <taxon>Gordonia</taxon>
    </lineage>
</organism>
<proteinExistence type="predicted"/>
<dbReference type="Pfam" id="PF12500">
    <property type="entry name" value="TRSP"/>
    <property type="match status" value="1"/>
</dbReference>
<dbReference type="RefSeq" id="WP_407649867.1">
    <property type="nucleotide sequence ID" value="NZ_CP045806.1"/>
</dbReference>
<gene>
    <name evidence="3" type="ORF">GII31_00790</name>
</gene>
<feature type="domain" description="Orotate phosphoribosyltransferase-like" evidence="2">
    <location>
        <begin position="30"/>
        <end position="222"/>
    </location>
</feature>
<dbReference type="SUPFAM" id="SSF53271">
    <property type="entry name" value="PRTase-like"/>
    <property type="match status" value="1"/>
</dbReference>
<dbReference type="CDD" id="cd06223">
    <property type="entry name" value="PRTases_typeI"/>
    <property type="match status" value="1"/>
</dbReference>